<name>A0A1F6GKD7_9BACT</name>
<dbReference type="PROSITE" id="PS51354">
    <property type="entry name" value="GLUTAREDOXIN_2"/>
    <property type="match status" value="1"/>
</dbReference>
<gene>
    <name evidence="2" type="ORF">A3E04_00695</name>
</gene>
<dbReference type="InterPro" id="IPR002109">
    <property type="entry name" value="Glutaredoxin"/>
</dbReference>
<dbReference type="AlphaFoldDB" id="A0A1F6GKD7"/>
<dbReference type="GO" id="GO:0009055">
    <property type="term" value="F:electron transfer activity"/>
    <property type="evidence" value="ECO:0007669"/>
    <property type="project" value="TreeGrafter"/>
</dbReference>
<protein>
    <submittedName>
        <fullName evidence="2">NrdH-redoxin</fullName>
    </submittedName>
</protein>
<dbReference type="Pfam" id="PF00462">
    <property type="entry name" value="Glutaredoxin"/>
    <property type="match status" value="1"/>
</dbReference>
<dbReference type="Proteomes" id="UP000176968">
    <property type="component" value="Unassembled WGS sequence"/>
</dbReference>
<dbReference type="PANTHER" id="PTHR34386">
    <property type="entry name" value="GLUTAREDOXIN"/>
    <property type="match status" value="1"/>
</dbReference>
<proteinExistence type="predicted"/>
<dbReference type="InterPro" id="IPR051548">
    <property type="entry name" value="Grx-like_ET"/>
</dbReference>
<comment type="caution">
    <text evidence="2">The sequence shown here is derived from an EMBL/GenBank/DDBJ whole genome shotgun (WGS) entry which is preliminary data.</text>
</comment>
<organism evidence="2 3">
    <name type="scientific">Candidatus Kuenenbacteria bacterium RIFCSPHIGHO2_12_FULL_42_14</name>
    <dbReference type="NCBI Taxonomy" id="1798563"/>
    <lineage>
        <taxon>Bacteria</taxon>
        <taxon>Candidatus Kueneniibacteriota</taxon>
    </lineage>
</organism>
<evidence type="ECO:0000259" key="1">
    <source>
        <dbReference type="Pfam" id="PF00462"/>
    </source>
</evidence>
<feature type="domain" description="Glutaredoxin" evidence="1">
    <location>
        <begin position="3"/>
        <end position="57"/>
    </location>
</feature>
<dbReference type="Gene3D" id="3.40.30.10">
    <property type="entry name" value="Glutaredoxin"/>
    <property type="match status" value="1"/>
</dbReference>
<accession>A0A1F6GKD7</accession>
<dbReference type="InterPro" id="IPR036249">
    <property type="entry name" value="Thioredoxin-like_sf"/>
</dbReference>
<dbReference type="GO" id="GO:0045454">
    <property type="term" value="P:cell redox homeostasis"/>
    <property type="evidence" value="ECO:0007669"/>
    <property type="project" value="TreeGrafter"/>
</dbReference>
<evidence type="ECO:0000313" key="2">
    <source>
        <dbReference type="EMBL" id="OGG98576.1"/>
    </source>
</evidence>
<dbReference type="PANTHER" id="PTHR34386:SF1">
    <property type="entry name" value="GLUTAREDOXIN-LIKE PROTEIN NRDH"/>
    <property type="match status" value="1"/>
</dbReference>
<evidence type="ECO:0000313" key="3">
    <source>
        <dbReference type="Proteomes" id="UP000176968"/>
    </source>
</evidence>
<sequence length="82" mass="9215">MNIKIYSTPICPYCHLLKDYLKKNNFAFADINVAEDEVAAEEMVKKSGQMGVPVTIIVTDQGQEEIIVGFDKLRLNQLLGIK</sequence>
<reference evidence="2 3" key="1">
    <citation type="journal article" date="2016" name="Nat. Commun.">
        <title>Thousands of microbial genomes shed light on interconnected biogeochemical processes in an aquifer system.</title>
        <authorList>
            <person name="Anantharaman K."/>
            <person name="Brown C.T."/>
            <person name="Hug L.A."/>
            <person name="Sharon I."/>
            <person name="Castelle C.J."/>
            <person name="Probst A.J."/>
            <person name="Thomas B.C."/>
            <person name="Singh A."/>
            <person name="Wilkins M.J."/>
            <person name="Karaoz U."/>
            <person name="Brodie E.L."/>
            <person name="Williams K.H."/>
            <person name="Hubbard S.S."/>
            <person name="Banfield J.F."/>
        </authorList>
    </citation>
    <scope>NUCLEOTIDE SEQUENCE [LARGE SCALE GENOMIC DNA]</scope>
</reference>
<dbReference type="EMBL" id="MFMY01000054">
    <property type="protein sequence ID" value="OGG98576.1"/>
    <property type="molecule type" value="Genomic_DNA"/>
</dbReference>
<dbReference type="SUPFAM" id="SSF52833">
    <property type="entry name" value="Thioredoxin-like"/>
    <property type="match status" value="1"/>
</dbReference>
<dbReference type="CDD" id="cd02976">
    <property type="entry name" value="NrdH"/>
    <property type="match status" value="1"/>
</dbReference>